<protein>
    <submittedName>
        <fullName evidence="1">Uncharacterized protein</fullName>
    </submittedName>
</protein>
<dbReference type="AlphaFoldDB" id="A0A6S6STB5"/>
<sequence length="245" mass="27055">MSNLRRAIYGQKHSTPSGGFTPVQIGNVISHFEFNDTASYDFDTSTSVVTSLNGPNNGTISGVVVNSDVTTPGSSENVIGTDANGDKEIYFWGGGSSNNIYVNTGISLTNWSAKFRTKHRVAIGASYDRMLGTRSYYFELVFNNSSQIWFYDPTGGGWNNTGVSIPNDGEFHDLDWTYQNSPRQLTIYVDGVQVYQSSSRGRPLVSSSYYWVCGSQDSRNNVQYLNRHLLYNITLTPAEILANLG</sequence>
<gene>
    <name evidence="1" type="ORF">HELGO_WM16084</name>
</gene>
<name>A0A6S6STB5_9BACT</name>
<dbReference type="EMBL" id="CACVAR010000201">
    <property type="protein sequence ID" value="CAA6810421.1"/>
    <property type="molecule type" value="Genomic_DNA"/>
</dbReference>
<dbReference type="Gene3D" id="2.60.120.200">
    <property type="match status" value="1"/>
</dbReference>
<dbReference type="InterPro" id="IPR013320">
    <property type="entry name" value="ConA-like_dom_sf"/>
</dbReference>
<organism evidence="1">
    <name type="scientific">uncultured Sulfurovum sp</name>
    <dbReference type="NCBI Taxonomy" id="269237"/>
    <lineage>
        <taxon>Bacteria</taxon>
        <taxon>Pseudomonadati</taxon>
        <taxon>Campylobacterota</taxon>
        <taxon>Epsilonproteobacteria</taxon>
        <taxon>Campylobacterales</taxon>
        <taxon>Sulfurovaceae</taxon>
        <taxon>Sulfurovum</taxon>
        <taxon>environmental samples</taxon>
    </lineage>
</organism>
<dbReference type="SUPFAM" id="SSF49899">
    <property type="entry name" value="Concanavalin A-like lectins/glucanases"/>
    <property type="match status" value="1"/>
</dbReference>
<reference evidence="1" key="1">
    <citation type="submission" date="2020-01" db="EMBL/GenBank/DDBJ databases">
        <authorList>
            <person name="Meier V. D."/>
            <person name="Meier V D."/>
        </authorList>
    </citation>
    <scope>NUCLEOTIDE SEQUENCE</scope>
    <source>
        <strain evidence="1">HLG_WM_MAG_03</strain>
    </source>
</reference>
<dbReference type="Pfam" id="PF13385">
    <property type="entry name" value="Laminin_G_3"/>
    <property type="match status" value="1"/>
</dbReference>
<accession>A0A6S6STB5</accession>
<proteinExistence type="predicted"/>
<evidence type="ECO:0000313" key="1">
    <source>
        <dbReference type="EMBL" id="CAA6810421.1"/>
    </source>
</evidence>